<name>A0A662ZFY6_9GAMM</name>
<dbReference type="PANTHER" id="PTHR13420">
    <property type="entry name" value="UPF0235 PROTEIN C15ORF40"/>
    <property type="match status" value="1"/>
</dbReference>
<accession>A0A662ZFY6</accession>
<dbReference type="EMBL" id="FOXF01000005">
    <property type="protein sequence ID" value="SFP10604.1"/>
    <property type="molecule type" value="Genomic_DNA"/>
</dbReference>
<dbReference type="OrthoDB" id="9800587at2"/>
<dbReference type="SUPFAM" id="SSF69786">
    <property type="entry name" value="YggU-like"/>
    <property type="match status" value="1"/>
</dbReference>
<dbReference type="AlphaFoldDB" id="A0A662ZFY6"/>
<dbReference type="Gene3D" id="3.30.1200.10">
    <property type="entry name" value="YggU-like"/>
    <property type="match status" value="1"/>
</dbReference>
<dbReference type="RefSeq" id="WP_093140582.1">
    <property type="nucleotide sequence ID" value="NZ_FOXF01000005.1"/>
</dbReference>
<proteinExistence type="inferred from homology"/>
<evidence type="ECO:0000256" key="2">
    <source>
        <dbReference type="HAMAP-Rule" id="MF_00634"/>
    </source>
</evidence>
<protein>
    <recommendedName>
        <fullName evidence="2">UPF0235 protein SAMN02910344_00440</fullName>
    </recommendedName>
</protein>
<sequence length="99" mass="10698">MEPLVVKDGRIIINVTVVPKSSRDSIVGILGDTVKVAVTAPPVDGKANAYVCKFLAGEFKTAKSNVSILKGETSKHKTIEIKDFRNVPALLKVYVDKSE</sequence>
<reference evidence="3 4" key="1">
    <citation type="submission" date="2016-10" db="EMBL/GenBank/DDBJ databases">
        <authorList>
            <person name="Varghese N."/>
            <person name="Submissions S."/>
        </authorList>
    </citation>
    <scope>NUCLEOTIDE SEQUENCE [LARGE SCALE GENOMIC DNA]</scope>
    <source>
        <strain evidence="3 4">DSM 1361</strain>
    </source>
</reference>
<keyword evidence="4" id="KW-1185">Reference proteome</keyword>
<evidence type="ECO:0000313" key="3">
    <source>
        <dbReference type="EMBL" id="SFP10604.1"/>
    </source>
</evidence>
<dbReference type="HAMAP" id="MF_00634">
    <property type="entry name" value="UPF0235"/>
    <property type="match status" value="1"/>
</dbReference>
<dbReference type="SMART" id="SM01152">
    <property type="entry name" value="DUF167"/>
    <property type="match status" value="1"/>
</dbReference>
<dbReference type="NCBIfam" id="TIGR00251">
    <property type="entry name" value="DUF167 family protein"/>
    <property type="match status" value="1"/>
</dbReference>
<dbReference type="Pfam" id="PF02594">
    <property type="entry name" value="DUF167"/>
    <property type="match status" value="1"/>
</dbReference>
<dbReference type="Proteomes" id="UP000243745">
    <property type="component" value="Unassembled WGS sequence"/>
</dbReference>
<dbReference type="InterPro" id="IPR036591">
    <property type="entry name" value="YggU-like_sf"/>
</dbReference>
<organism evidence="3 4">
    <name type="scientific">Ruminobacter amylophilus</name>
    <dbReference type="NCBI Taxonomy" id="867"/>
    <lineage>
        <taxon>Bacteria</taxon>
        <taxon>Pseudomonadati</taxon>
        <taxon>Pseudomonadota</taxon>
        <taxon>Gammaproteobacteria</taxon>
        <taxon>Aeromonadales</taxon>
        <taxon>Succinivibrionaceae</taxon>
        <taxon>Ruminobacter</taxon>
    </lineage>
</organism>
<dbReference type="PANTHER" id="PTHR13420:SF7">
    <property type="entry name" value="UPF0235 PROTEIN C15ORF40"/>
    <property type="match status" value="1"/>
</dbReference>
<evidence type="ECO:0000313" key="4">
    <source>
        <dbReference type="Proteomes" id="UP000243745"/>
    </source>
</evidence>
<dbReference type="GO" id="GO:0005737">
    <property type="term" value="C:cytoplasm"/>
    <property type="evidence" value="ECO:0007669"/>
    <property type="project" value="TreeGrafter"/>
</dbReference>
<evidence type="ECO:0000256" key="1">
    <source>
        <dbReference type="ARBA" id="ARBA00010364"/>
    </source>
</evidence>
<comment type="similarity">
    <text evidence="1 2">Belongs to the UPF0235 family.</text>
</comment>
<gene>
    <name evidence="3" type="ORF">SAMN02910344_00440</name>
</gene>
<dbReference type="InterPro" id="IPR003746">
    <property type="entry name" value="DUF167"/>
</dbReference>